<evidence type="ECO:0000313" key="6">
    <source>
        <dbReference type="Proteomes" id="UP000050920"/>
    </source>
</evidence>
<dbReference type="InterPro" id="IPR041558">
    <property type="entry name" value="MucBP_2"/>
</dbReference>
<dbReference type="Gene3D" id="3.10.20.470">
    <property type="match status" value="3"/>
</dbReference>
<evidence type="ECO:0000259" key="4">
    <source>
        <dbReference type="Pfam" id="PF17966"/>
    </source>
</evidence>
<keyword evidence="2" id="KW-0732">Signal</keyword>
<dbReference type="PANTHER" id="PTHR10825:SF29">
    <property type="entry name" value="POLYCOMB GROUP RING FINGER PROTEIN 1"/>
    <property type="match status" value="1"/>
</dbReference>
<feature type="region of interest" description="Disordered" evidence="1">
    <location>
        <begin position="45"/>
        <end position="191"/>
    </location>
</feature>
<dbReference type="EMBL" id="AYGX02000019">
    <property type="protein sequence ID" value="KRO29053.1"/>
    <property type="molecule type" value="Genomic_DNA"/>
</dbReference>
<evidence type="ECO:0000313" key="5">
    <source>
        <dbReference type="EMBL" id="KRO29053.1"/>
    </source>
</evidence>
<feature type="compositionally biased region" description="Low complexity" evidence="1">
    <location>
        <begin position="45"/>
        <end position="189"/>
    </location>
</feature>
<feature type="domain" description="Mucin binding" evidence="3">
    <location>
        <begin position="970"/>
        <end position="1040"/>
    </location>
</feature>
<evidence type="ECO:0000259" key="3">
    <source>
        <dbReference type="Pfam" id="PF17965"/>
    </source>
</evidence>
<dbReference type="GO" id="GO:0000122">
    <property type="term" value="P:negative regulation of transcription by RNA polymerase II"/>
    <property type="evidence" value="ECO:0007669"/>
    <property type="project" value="TreeGrafter"/>
</dbReference>
<dbReference type="Proteomes" id="UP000050920">
    <property type="component" value="Unassembled WGS sequence"/>
</dbReference>
<protein>
    <submittedName>
        <fullName evidence="5">Uncharacterized protein</fullName>
    </submittedName>
</protein>
<accession>A0A0R2NZT8</accession>
<feature type="signal peptide" evidence="2">
    <location>
        <begin position="1"/>
        <end position="18"/>
    </location>
</feature>
<feature type="compositionally biased region" description="Low complexity" evidence="1">
    <location>
        <begin position="1203"/>
        <end position="1215"/>
    </location>
</feature>
<comment type="caution">
    <text evidence="5">The sequence shown here is derived from an EMBL/GenBank/DDBJ whole genome shotgun (WGS) entry which is preliminary data.</text>
</comment>
<proteinExistence type="predicted"/>
<feature type="compositionally biased region" description="Polar residues" evidence="1">
    <location>
        <begin position="1169"/>
        <end position="1196"/>
    </location>
</feature>
<feature type="domain" description="Mub B2-like" evidence="4">
    <location>
        <begin position="1042"/>
        <end position="1140"/>
    </location>
</feature>
<feature type="domain" description="Mucin binding" evidence="3">
    <location>
        <begin position="794"/>
        <end position="864"/>
    </location>
</feature>
<feature type="chain" id="PRO_5006421336" evidence="2">
    <location>
        <begin position="19"/>
        <end position="1215"/>
    </location>
</feature>
<gene>
    <name evidence="5" type="ORF">DY78_GL001461</name>
</gene>
<dbReference type="Pfam" id="PF17966">
    <property type="entry name" value="Muc_B2"/>
    <property type="match status" value="3"/>
</dbReference>
<organism evidence="5 6">
    <name type="scientific">Lactiplantibacillus fabifermentans DSM 21115</name>
    <dbReference type="NCBI Taxonomy" id="1413187"/>
    <lineage>
        <taxon>Bacteria</taxon>
        <taxon>Bacillati</taxon>
        <taxon>Bacillota</taxon>
        <taxon>Bacilli</taxon>
        <taxon>Lactobacillales</taxon>
        <taxon>Lactobacillaceae</taxon>
        <taxon>Lactiplantibacillus</taxon>
    </lineage>
</organism>
<feature type="compositionally biased region" description="Polar residues" evidence="1">
    <location>
        <begin position="1151"/>
        <end position="1162"/>
    </location>
</feature>
<dbReference type="PANTHER" id="PTHR10825">
    <property type="entry name" value="RING FINGER DOMAIN-CONTAINING, POLYCOMB GROUP COMPONENT"/>
    <property type="match status" value="1"/>
</dbReference>
<dbReference type="Gene3D" id="2.60.40.4300">
    <property type="match status" value="3"/>
</dbReference>
<evidence type="ECO:0000256" key="2">
    <source>
        <dbReference type="SAM" id="SignalP"/>
    </source>
</evidence>
<sequence length="1215" mass="129061">MVMLSMASPLLISKIVHADTNTDTADNTASSETTTKATTAAKTVVLTGNQTSSNTTTSTAQNRTADTDSSTTMSSSTATSTTENTAEKTSTNNDNSATNASTVTTAATTITGDTDSETDNTGTANETSTTTPASSQTTATTDSSTTTAATNQASATTPDAVVTTTDAKTDTTPTSTTTTTTPTTSTRTTDNQVKTTNKVAVKATLAKMATKTAATVDDSQVVTFADANLAAAVRSALGVASGADITIGNIRHYIGTAVAIGSFVKPIAVSSYSGMEALLELPTNKYVNLFTTMLNNQGGEDLSASSPDLTPLAGIQFQSLALYSAYWGRVDPTALLNLSATKLRNIYLQPQQDDVDTYYQKNVNGMTNQQLAILAPLFVSMSNNADTFFKVINLADNCLTDFSVLSGMNTATDMRIYAAGQLYLNTDPINVVTNQPITFTSNEQIGVDGTYLHSENEQSYSISPEYTYDENGKITGVTWDPAEYLGDGQYYIVSPKQTGNYLTYGQWGYATHAVANSPYYFSIFYGKYNYSLQLLTDAMIYRITNWQTNPTITVNYINRATGEVLQKQVLGSGKQIGDTEDLTNTTTLAGYNYLGTDAPSLNLTYSADPQVVNLYYGVEYRTQVVYVDDTTGQTLHTDELSGAAGTTSGYRTITTIKGYVDQGYELVSDDYPTAGVVFVDGLPVYTVHLQHSQTALNDSKTVSQTIHYVYADGTTAATDHTAKIEFTRTGSHDQVTGTDTWDAWLSTQNSFDAVTSPVIKNYAADMMTVPAVTGITVTSADIETTVTYLVKQGSAQVVYQDATTGQTLGADTLIGAQGTTSDYTTAALIQKWLSQGYVLVSDGYPAGGATFDDTVATYVVQFKHGTTVVNDQRDVTETIHYVYADGTTAATDHQATIAFKRTGLTDNVTGTTTWQNWTSATTSFAAQPSPTINGYTADQTTIAAIEGITPSSDNVELTVTYKAQPVTHGTIKVVYVDQTTGQTLHHETLTGAVGTTSSYQTEALLKQLVAQGYQVVNDGYPTTSVTFNQATQTYTVTVKHATTATTENRTVTRTIHYVYGDGTKAAPDYIATITFTRTKTTDAVTGATTWSAWSSGQTSFAAVASPTIASFKADYSTVTAIHLVTAADADYVTIITYQADKGDEINGGGQPTTPVKLTTPVQPTRPAASPTQSPRKVSDATSNTTSRQSATGSVKTVSADLIQPATAAQTPAQLN</sequence>
<reference evidence="5 6" key="1">
    <citation type="journal article" date="2015" name="Genome Announc.">
        <title>Expanding the biotechnology potential of lactobacilli through comparative genomics of 213 strains and associated genera.</title>
        <authorList>
            <person name="Sun Z."/>
            <person name="Harris H.M."/>
            <person name="McCann A."/>
            <person name="Guo C."/>
            <person name="Argimon S."/>
            <person name="Zhang W."/>
            <person name="Yang X."/>
            <person name="Jeffery I.B."/>
            <person name="Cooney J.C."/>
            <person name="Kagawa T.F."/>
            <person name="Liu W."/>
            <person name="Song Y."/>
            <person name="Salvetti E."/>
            <person name="Wrobel A."/>
            <person name="Rasinkangas P."/>
            <person name="Parkhill J."/>
            <person name="Rea M.C."/>
            <person name="O'Sullivan O."/>
            <person name="Ritari J."/>
            <person name="Douillard F.P."/>
            <person name="Paul Ross R."/>
            <person name="Yang R."/>
            <person name="Briner A.E."/>
            <person name="Felis G.E."/>
            <person name="de Vos W.M."/>
            <person name="Barrangou R."/>
            <person name="Klaenhammer T.R."/>
            <person name="Caufield P.W."/>
            <person name="Cui Y."/>
            <person name="Zhang H."/>
            <person name="O'Toole P.W."/>
        </authorList>
    </citation>
    <scope>NUCLEOTIDE SEQUENCE [LARGE SCALE GENOMIC DNA]</scope>
    <source>
        <strain evidence="5 6">DSM 21115</strain>
    </source>
</reference>
<feature type="domain" description="Mub B2-like" evidence="4">
    <location>
        <begin position="869"/>
        <end position="964"/>
    </location>
</feature>
<evidence type="ECO:0000256" key="1">
    <source>
        <dbReference type="SAM" id="MobiDB-lite"/>
    </source>
</evidence>
<dbReference type="Pfam" id="PF17965">
    <property type="entry name" value="MucBP_2"/>
    <property type="match status" value="3"/>
</dbReference>
<dbReference type="AlphaFoldDB" id="A0A0R2NZT8"/>
<dbReference type="InterPro" id="IPR041495">
    <property type="entry name" value="Mub_B2"/>
</dbReference>
<keyword evidence="6" id="KW-1185">Reference proteome</keyword>
<dbReference type="GO" id="GO:1990841">
    <property type="term" value="F:promoter-specific chromatin binding"/>
    <property type="evidence" value="ECO:0007669"/>
    <property type="project" value="TreeGrafter"/>
</dbReference>
<name>A0A0R2NZT8_9LACO</name>
<feature type="domain" description="Mub B2-like" evidence="4">
    <location>
        <begin position="697"/>
        <end position="789"/>
    </location>
</feature>
<feature type="domain" description="Mucin binding" evidence="3">
    <location>
        <begin position="623"/>
        <end position="691"/>
    </location>
</feature>
<feature type="region of interest" description="Disordered" evidence="1">
    <location>
        <begin position="1142"/>
        <end position="1215"/>
    </location>
</feature>